<evidence type="ECO:0008006" key="4">
    <source>
        <dbReference type="Google" id="ProtNLM"/>
    </source>
</evidence>
<feature type="region of interest" description="Disordered" evidence="1">
    <location>
        <begin position="208"/>
        <end position="290"/>
    </location>
</feature>
<protein>
    <recommendedName>
        <fullName evidence="4">WXG100 family type VII secretion target</fullName>
    </recommendedName>
</protein>
<evidence type="ECO:0000313" key="3">
    <source>
        <dbReference type="Proteomes" id="UP000734823"/>
    </source>
</evidence>
<accession>A0ABR7L1J2</accession>
<feature type="region of interest" description="Disordered" evidence="1">
    <location>
        <begin position="315"/>
        <end position="336"/>
    </location>
</feature>
<gene>
    <name evidence="2" type="ORF">GPZ80_03950</name>
</gene>
<dbReference type="EMBL" id="JABVED010000002">
    <property type="protein sequence ID" value="MBC6446329.1"/>
    <property type="molecule type" value="Genomic_DNA"/>
</dbReference>
<dbReference type="Proteomes" id="UP000734823">
    <property type="component" value="Unassembled WGS sequence"/>
</dbReference>
<organism evidence="2 3">
    <name type="scientific">Actinokineospora xionganensis</name>
    <dbReference type="NCBI Taxonomy" id="2684470"/>
    <lineage>
        <taxon>Bacteria</taxon>
        <taxon>Bacillati</taxon>
        <taxon>Actinomycetota</taxon>
        <taxon>Actinomycetes</taxon>
        <taxon>Pseudonocardiales</taxon>
        <taxon>Pseudonocardiaceae</taxon>
        <taxon>Actinokineospora</taxon>
    </lineage>
</organism>
<dbReference type="SUPFAM" id="SSF140453">
    <property type="entry name" value="EsxAB dimer-like"/>
    <property type="match status" value="1"/>
</dbReference>
<feature type="compositionally biased region" description="Polar residues" evidence="1">
    <location>
        <begin position="326"/>
        <end position="336"/>
    </location>
</feature>
<evidence type="ECO:0000313" key="2">
    <source>
        <dbReference type="EMBL" id="MBC6446329.1"/>
    </source>
</evidence>
<feature type="compositionally biased region" description="Gly residues" evidence="1">
    <location>
        <begin position="223"/>
        <end position="243"/>
    </location>
</feature>
<keyword evidence="3" id="KW-1185">Reference proteome</keyword>
<comment type="caution">
    <text evidence="2">The sequence shown here is derived from an EMBL/GenBank/DDBJ whole genome shotgun (WGS) entry which is preliminary data.</text>
</comment>
<feature type="compositionally biased region" description="Low complexity" evidence="1">
    <location>
        <begin position="251"/>
        <end position="275"/>
    </location>
</feature>
<dbReference type="InterPro" id="IPR036689">
    <property type="entry name" value="ESAT-6-like_sf"/>
</dbReference>
<name>A0ABR7L1J2_9PSEU</name>
<evidence type="ECO:0000256" key="1">
    <source>
        <dbReference type="SAM" id="MobiDB-lite"/>
    </source>
</evidence>
<reference evidence="2 3" key="1">
    <citation type="submission" date="2020-06" db="EMBL/GenBank/DDBJ databases">
        <title>Actinokineospora xiongansis sp. nov., isolated from soil of Baiyangdian.</title>
        <authorList>
            <person name="Zhang X."/>
        </authorList>
    </citation>
    <scope>NUCLEOTIDE SEQUENCE [LARGE SCALE GENOMIC DNA]</scope>
    <source>
        <strain evidence="2 3">HBU206404</strain>
    </source>
</reference>
<feature type="compositionally biased region" description="Low complexity" evidence="1">
    <location>
        <begin position="208"/>
        <end position="218"/>
    </location>
</feature>
<feature type="compositionally biased region" description="Gly residues" evidence="1">
    <location>
        <begin position="276"/>
        <end position="290"/>
    </location>
</feature>
<sequence>MEADVSGYLDYLSRLCGELGVPDPVEEYFAPVVGRWSDMHDEAVRWRMVGLRADKVADNLTKPLGGLDAAWEGADADSFIEYMNGIGLAGHDMSDAMVGMSEILDDTADGLRQIVTDMAGLLADVADTASTAMAMPMQGEDRTRLYLDHMKRPTKELFESVRQVLEALVGLCEGIDGSQVFDKITMAHPMPADNWAFTQELPAIPAQAGAAEEPAPAQVDAIKGGGGGGGGAAISGGGGGGGAATPPTPQPGGYVTAGEALPGPAAGTPLAAAASAGGGGDGRTGGGMMGGMPMMGGMGGQQGGDSEHKTRNRVMADPVDIFGKPTKTSPSVIGED</sequence>
<proteinExistence type="predicted"/>